<proteinExistence type="predicted"/>
<reference evidence="2" key="2">
    <citation type="journal article" date="2023" name="MicrobiologyOpen">
        <title>Genomics of the tumorigenes clade of the family Rhizobiaceae and description of Rhizobium rhododendri sp. nov.</title>
        <authorList>
            <person name="Kuzmanovic N."/>
            <person name="diCenzo G.C."/>
            <person name="Bunk B."/>
            <person name="Sproeer C."/>
            <person name="Fruehling A."/>
            <person name="Neumann-Schaal M."/>
            <person name="Overmann J."/>
            <person name="Smalla K."/>
        </authorList>
    </citation>
    <scope>NUCLEOTIDE SEQUENCE [LARGE SCALE GENOMIC DNA]</scope>
    <source>
        <strain evidence="2">1078</strain>
        <plasmid evidence="2">pRt1078</plasmid>
    </source>
</reference>
<gene>
    <name evidence="1" type="ORF">PR017_20395</name>
</gene>
<evidence type="ECO:0000313" key="2">
    <source>
        <dbReference type="Proteomes" id="UP000249499"/>
    </source>
</evidence>
<dbReference type="RefSeq" id="WP_133255631.1">
    <property type="nucleotide sequence ID" value="NZ_CP117256.1"/>
</dbReference>
<protein>
    <submittedName>
        <fullName evidence="1">Uncharacterized protein</fullName>
    </submittedName>
</protein>
<organism evidence="1 2">
    <name type="scientific">Rhizobium tumorigenes</name>
    <dbReference type="NCBI Taxonomy" id="2041385"/>
    <lineage>
        <taxon>Bacteria</taxon>
        <taxon>Pseudomonadati</taxon>
        <taxon>Pseudomonadota</taxon>
        <taxon>Alphaproteobacteria</taxon>
        <taxon>Hyphomicrobiales</taxon>
        <taxon>Rhizobiaceae</taxon>
        <taxon>Rhizobium/Agrobacterium group</taxon>
        <taxon>Rhizobium</taxon>
    </lineage>
</organism>
<dbReference type="EMBL" id="CP117256">
    <property type="protein sequence ID" value="WFR97568.1"/>
    <property type="molecule type" value="Genomic_DNA"/>
</dbReference>
<accession>A0AAF1KSI3</accession>
<keyword evidence="1" id="KW-0614">Plasmid</keyword>
<name>A0AAF1KSI3_9HYPH</name>
<sequence length="107" mass="11397">MLLSAWLCVFQGAALAKDGVMLHLGEGSPGLHVPVSKQDVFAVPAFEDYSYMLFDVCDAMGLTAEKGCDIYPMNASLGGNAIVTVQNGNKIVVYDRELSPKVGTTAR</sequence>
<geneLocation type="plasmid" evidence="1 2">
    <name>pRt1078</name>
</geneLocation>
<keyword evidence="2" id="KW-1185">Reference proteome</keyword>
<evidence type="ECO:0000313" key="1">
    <source>
        <dbReference type="EMBL" id="WFR97568.1"/>
    </source>
</evidence>
<dbReference type="Proteomes" id="UP000249499">
    <property type="component" value="Plasmid pRt1078"/>
</dbReference>
<dbReference type="AlphaFoldDB" id="A0AAF1KSI3"/>
<dbReference type="KEGG" id="rtu:PR017_20395"/>
<reference evidence="1 2" key="1">
    <citation type="journal article" date="2018" name="Sci. Rep.">
        <title>Rhizobium tumorigenes sp. nov., a novel plant tumorigenic bacterium isolated from cane gall tumors on thornless blackberry.</title>
        <authorList>
            <person name="Kuzmanovi N."/>
            <person name="Smalla K."/>
            <person name="Gronow S."/>
            <person name="PuBawska J."/>
        </authorList>
    </citation>
    <scope>NUCLEOTIDE SEQUENCE [LARGE SCALE GENOMIC DNA]</scope>
    <source>
        <strain evidence="1 2">1078</strain>
    </source>
</reference>